<comment type="caution">
    <text evidence="2">The sequence shown here is derived from an EMBL/GenBank/DDBJ whole genome shotgun (WGS) entry which is preliminary data.</text>
</comment>
<evidence type="ECO:0000313" key="3">
    <source>
        <dbReference type="Proteomes" id="UP001310890"/>
    </source>
</evidence>
<evidence type="ECO:0000256" key="1">
    <source>
        <dbReference type="SAM" id="SignalP"/>
    </source>
</evidence>
<accession>A0AAN7THF0</accession>
<dbReference type="AlphaFoldDB" id="A0AAN7THF0"/>
<organism evidence="2 3">
    <name type="scientific">Meristemomyces frigidus</name>
    <dbReference type="NCBI Taxonomy" id="1508187"/>
    <lineage>
        <taxon>Eukaryota</taxon>
        <taxon>Fungi</taxon>
        <taxon>Dikarya</taxon>
        <taxon>Ascomycota</taxon>
        <taxon>Pezizomycotina</taxon>
        <taxon>Dothideomycetes</taxon>
        <taxon>Dothideomycetidae</taxon>
        <taxon>Mycosphaerellales</taxon>
        <taxon>Teratosphaeriaceae</taxon>
        <taxon>Meristemomyces</taxon>
    </lineage>
</organism>
<reference evidence="2" key="1">
    <citation type="submission" date="2023-08" db="EMBL/GenBank/DDBJ databases">
        <title>Black Yeasts Isolated from many extreme environments.</title>
        <authorList>
            <person name="Coleine C."/>
            <person name="Stajich J.E."/>
            <person name="Selbmann L."/>
        </authorList>
    </citation>
    <scope>NUCLEOTIDE SEQUENCE</scope>
    <source>
        <strain evidence="2">CCFEE 5401</strain>
    </source>
</reference>
<keyword evidence="1" id="KW-0732">Signal</keyword>
<evidence type="ECO:0000313" key="2">
    <source>
        <dbReference type="EMBL" id="KAK5116633.1"/>
    </source>
</evidence>
<gene>
    <name evidence="2" type="ORF">LTR62_007307</name>
</gene>
<name>A0AAN7THF0_9PEZI</name>
<feature type="chain" id="PRO_5042815213" evidence="1">
    <location>
        <begin position="21"/>
        <end position="226"/>
    </location>
</feature>
<proteinExistence type="predicted"/>
<dbReference type="Proteomes" id="UP001310890">
    <property type="component" value="Unassembled WGS sequence"/>
</dbReference>
<sequence>MHLTILLTALVLSSTRLVSASPLSTSHPLERRSTCGWTPGQKNGKDWTTTSLFLLRVEESKTNSTIGYLDGRSSPYARLTSRSASTPAFIAPYYNNYGSLIFWAGNGTNATDTGFTADDNSLPSSEATLPVTTEGCGTKPVYTSAKYQSVGSCTFGGNEEMVRFRCPLPGTANDTPSPCFQQVYYACTRTGLEGVADDEGVIFFGNTTTAVPNGNCCEVDLVSECP</sequence>
<dbReference type="EMBL" id="JAVRRL010000007">
    <property type="protein sequence ID" value="KAK5116633.1"/>
    <property type="molecule type" value="Genomic_DNA"/>
</dbReference>
<feature type="signal peptide" evidence="1">
    <location>
        <begin position="1"/>
        <end position="20"/>
    </location>
</feature>
<protein>
    <submittedName>
        <fullName evidence="2">Uncharacterized protein</fullName>
    </submittedName>
</protein>